<evidence type="ECO:0000313" key="2">
    <source>
        <dbReference type="EMBL" id="GGE80536.1"/>
    </source>
</evidence>
<sequence>MENYPINQNVKHSVSSMHKQKGVVLIIALIMVVAVTGIAVTLMNSSSVDIKITNSAQERETAENSLIGTVQKVIANEAAAGGNSAFLMKASEIPEGGYGMGDMDGASNTMTNLNNGALDLPCPRKFNFTAGVSCNMVQVDTTITYGTKSKHTLTISTGVAQEMASLNTGG</sequence>
<feature type="transmembrane region" description="Helical" evidence="1">
    <location>
        <begin position="23"/>
        <end position="43"/>
    </location>
</feature>
<dbReference type="RefSeq" id="WP_229677531.1">
    <property type="nucleotide sequence ID" value="NZ_BMIT01000001.1"/>
</dbReference>
<organism evidence="2 3">
    <name type="scientific">Pseudoalteromonas gelatinilytica</name>
    <dbReference type="NCBI Taxonomy" id="1703256"/>
    <lineage>
        <taxon>Bacteria</taxon>
        <taxon>Pseudomonadati</taxon>
        <taxon>Pseudomonadota</taxon>
        <taxon>Gammaproteobacteria</taxon>
        <taxon>Alteromonadales</taxon>
        <taxon>Pseudoalteromonadaceae</taxon>
        <taxon>Pseudoalteromonas</taxon>
    </lineage>
</organism>
<keyword evidence="1" id="KW-0472">Membrane</keyword>
<gene>
    <name evidence="2" type="ORF">GCM10008027_01610</name>
</gene>
<keyword evidence="1" id="KW-0812">Transmembrane</keyword>
<dbReference type="EMBL" id="BMIT01000001">
    <property type="protein sequence ID" value="GGE80536.1"/>
    <property type="molecule type" value="Genomic_DNA"/>
</dbReference>
<reference evidence="3" key="1">
    <citation type="journal article" date="2019" name="Int. J. Syst. Evol. Microbiol.">
        <title>The Global Catalogue of Microorganisms (GCM) 10K type strain sequencing project: providing services to taxonomists for standard genome sequencing and annotation.</title>
        <authorList>
            <consortium name="The Broad Institute Genomics Platform"/>
            <consortium name="The Broad Institute Genome Sequencing Center for Infectious Disease"/>
            <person name="Wu L."/>
            <person name="Ma J."/>
        </authorList>
    </citation>
    <scope>NUCLEOTIDE SEQUENCE [LARGE SCALE GENOMIC DNA]</scope>
    <source>
        <strain evidence="3">CGMCC 1.15394</strain>
    </source>
</reference>
<name>A0ABQ1T5A7_9GAMM</name>
<evidence type="ECO:0000313" key="3">
    <source>
        <dbReference type="Proteomes" id="UP000638462"/>
    </source>
</evidence>
<keyword evidence="1" id="KW-1133">Transmembrane helix</keyword>
<proteinExistence type="predicted"/>
<keyword evidence="3" id="KW-1185">Reference proteome</keyword>
<dbReference type="Proteomes" id="UP000638462">
    <property type="component" value="Unassembled WGS sequence"/>
</dbReference>
<protein>
    <recommendedName>
        <fullName evidence="4">Pilus assembly protein PilX</fullName>
    </recommendedName>
</protein>
<accession>A0ABQ1T5A7</accession>
<evidence type="ECO:0008006" key="4">
    <source>
        <dbReference type="Google" id="ProtNLM"/>
    </source>
</evidence>
<evidence type="ECO:0000256" key="1">
    <source>
        <dbReference type="SAM" id="Phobius"/>
    </source>
</evidence>
<comment type="caution">
    <text evidence="2">The sequence shown here is derived from an EMBL/GenBank/DDBJ whole genome shotgun (WGS) entry which is preliminary data.</text>
</comment>